<keyword evidence="1" id="KW-1133">Transmembrane helix</keyword>
<dbReference type="RefSeq" id="WP_152025014.1">
    <property type="nucleotide sequence ID" value="NZ_LN829119.1"/>
</dbReference>
<feature type="transmembrane region" description="Helical" evidence="1">
    <location>
        <begin position="114"/>
        <end position="136"/>
    </location>
</feature>
<accession>A0A0D6JHM9</accession>
<proteinExistence type="predicted"/>
<keyword evidence="1" id="KW-0812">Transmembrane</keyword>
<reference evidence="3" key="1">
    <citation type="submission" date="2015-02" db="EMBL/GenBank/DDBJ databases">
        <authorList>
            <person name="Chooi Y.-H."/>
        </authorList>
    </citation>
    <scope>NUCLEOTIDE SEQUENCE [LARGE SCALE GENOMIC DNA]</scope>
    <source>
        <strain evidence="3">strain Y</strain>
    </source>
</reference>
<dbReference type="KEGG" id="fiy:BN1229_v1_2660"/>
<evidence type="ECO:0000313" key="3">
    <source>
        <dbReference type="Proteomes" id="UP000033187"/>
    </source>
</evidence>
<evidence type="ECO:0000313" key="2">
    <source>
        <dbReference type="EMBL" id="CPR20553.1"/>
    </source>
</evidence>
<name>A0A0D6JHM9_9HYPH</name>
<protein>
    <submittedName>
        <fullName evidence="2">Uncharacterized protein</fullName>
    </submittedName>
</protein>
<sequence length="186" mass="20436">MGTVSHSMRRHTFCGERTLSLDDNALSISGDGETHLISYQDIQSIKVAYHGFGSSRSEFLFATKHHGKHKVTSHHYVSLGLFEDRSSTFYPFLSALCERVARANPSARFKEGSVLYIVIALTVFLLTAGVTGVLLYQVIFFGSEGTDISILFGILGSATAAYLSAKTIVTNRVRSFDPMNVPFEAM</sequence>
<evidence type="ECO:0000256" key="1">
    <source>
        <dbReference type="SAM" id="Phobius"/>
    </source>
</evidence>
<dbReference type="Proteomes" id="UP000033187">
    <property type="component" value="Chromosome 1"/>
</dbReference>
<feature type="transmembrane region" description="Helical" evidence="1">
    <location>
        <begin position="148"/>
        <end position="165"/>
    </location>
</feature>
<keyword evidence="1" id="KW-0472">Membrane</keyword>
<dbReference type="EMBL" id="LN829119">
    <property type="protein sequence ID" value="CPR20553.1"/>
    <property type="molecule type" value="Genomic_DNA"/>
</dbReference>
<dbReference type="OrthoDB" id="8456481at2"/>
<gene>
    <name evidence="2" type="ORF">YBN1229_v1_2660</name>
</gene>
<dbReference type="AlphaFoldDB" id="A0A0D6JHM9"/>
<organism evidence="2 3">
    <name type="scientific">Candidatus Filomicrobium marinum</name>
    <dbReference type="NCBI Taxonomy" id="1608628"/>
    <lineage>
        <taxon>Bacteria</taxon>
        <taxon>Pseudomonadati</taxon>
        <taxon>Pseudomonadota</taxon>
        <taxon>Alphaproteobacteria</taxon>
        <taxon>Hyphomicrobiales</taxon>
        <taxon>Hyphomicrobiaceae</taxon>
        <taxon>Filomicrobium</taxon>
    </lineage>
</organism>
<keyword evidence="3" id="KW-1185">Reference proteome</keyword>